<dbReference type="Proteomes" id="UP000283255">
    <property type="component" value="Unassembled WGS sequence"/>
</dbReference>
<dbReference type="RefSeq" id="WP_119910286.1">
    <property type="nucleotide sequence ID" value="NZ_QZCH01000008.1"/>
</dbReference>
<dbReference type="AlphaFoldDB" id="A0A418YG49"/>
<accession>A0A418YG49</accession>
<dbReference type="EMBL" id="QZCH01000008">
    <property type="protein sequence ID" value="RJG48476.1"/>
    <property type="molecule type" value="Genomic_DNA"/>
</dbReference>
<evidence type="ECO:0000313" key="2">
    <source>
        <dbReference type="EMBL" id="RJG48476.1"/>
    </source>
</evidence>
<organism evidence="2 3">
    <name type="scientific">Motilimonas pumila</name>
    <dbReference type="NCBI Taxonomy" id="2303987"/>
    <lineage>
        <taxon>Bacteria</taxon>
        <taxon>Pseudomonadati</taxon>
        <taxon>Pseudomonadota</taxon>
        <taxon>Gammaproteobacteria</taxon>
        <taxon>Alteromonadales</taxon>
        <taxon>Alteromonadales genera incertae sedis</taxon>
        <taxon>Motilimonas</taxon>
    </lineage>
</organism>
<protein>
    <recommendedName>
        <fullName evidence="1">DUF7305 domain-containing protein</fullName>
    </recommendedName>
</protein>
<proteinExistence type="predicted"/>
<reference evidence="2 3" key="1">
    <citation type="submission" date="2018-09" db="EMBL/GenBank/DDBJ databases">
        <authorList>
            <person name="Wang F."/>
        </authorList>
    </citation>
    <scope>NUCLEOTIDE SEQUENCE [LARGE SCALE GENOMIC DNA]</scope>
    <source>
        <strain evidence="2 3">PLHSC7-2</strain>
    </source>
</reference>
<dbReference type="Pfam" id="PF23981">
    <property type="entry name" value="DUF7305"/>
    <property type="match status" value="1"/>
</dbReference>
<reference evidence="2 3" key="2">
    <citation type="submission" date="2019-01" db="EMBL/GenBank/DDBJ databases">
        <title>Motilimonas pumilus sp. nov., isolated from the gut of sea cucumber (Apostichopus japonicus).</title>
        <authorList>
            <person name="Wang F.-Q."/>
            <person name="Ren L.-H."/>
            <person name="Lin Y.-W."/>
            <person name="Sun G.-H."/>
            <person name="Du Z.-J."/>
            <person name="Zhao J.-X."/>
            <person name="Liu X.-J."/>
            <person name="Liu L.-J."/>
        </authorList>
    </citation>
    <scope>NUCLEOTIDE SEQUENCE [LARGE SCALE GENOMIC DNA]</scope>
    <source>
        <strain evidence="2 3">PLHSC7-2</strain>
    </source>
</reference>
<feature type="domain" description="DUF7305" evidence="1">
    <location>
        <begin position="355"/>
        <end position="492"/>
    </location>
</feature>
<comment type="caution">
    <text evidence="2">The sequence shown here is derived from an EMBL/GenBank/DDBJ whole genome shotgun (WGS) entry which is preliminary data.</text>
</comment>
<dbReference type="InterPro" id="IPR055729">
    <property type="entry name" value="DUF7305"/>
</dbReference>
<gene>
    <name evidence="2" type="ORF">D1Z90_08260</name>
</gene>
<keyword evidence="3" id="KW-1185">Reference proteome</keyword>
<evidence type="ECO:0000259" key="1">
    <source>
        <dbReference type="Pfam" id="PF23981"/>
    </source>
</evidence>
<dbReference type="OrthoDB" id="6145642at2"/>
<name>A0A418YG49_9GAMM</name>
<sequence length="514" mass="54045">MKTQQHGFVLLSVLILTTISTLVAFSALNETRLQEQIGGNQQKELNARLLAEKEVFDAFKYFETNKNLNGYPIKDVSADGRGSTLLTTADANVIVGYGKFDGAKAYFKAKLTSSGAINLFESGVVACDGIALSGSGHIDSYDSRNGPYSQNNKNNNASVQTINANADITLSGDSPIYGNVTANGKFTSTGSASLDGSVTAAGDISIKGGSGSGDRVTGDVMSYGSMILDDWIPMGGDISVKDAFNGITRDKIDELPNHVSFHDLDPDQNPSFSSSCDPADIATQLAGIASLKGANGQTPPKVDTTAWYSGKGNQPIQYTPDNGQYYDKSSKQFQDIPAITTELMGEEVQAIVIESLTLKNDSIHISGGDVVLVVQGDFKTAGSPANITIESGSSLTIITESKVDIGSSANITADATLSDNNKPPFTIYSAYESTGDSDTGVKMNGATDMYASVYAPLTHIDINASGDMMGAVRGKTVDLSGDGGMHYDEALGTVETPIGEGKAAIASMYYHYPE</sequence>
<evidence type="ECO:0000313" key="3">
    <source>
        <dbReference type="Proteomes" id="UP000283255"/>
    </source>
</evidence>